<evidence type="ECO:0000256" key="8">
    <source>
        <dbReference type="SAM" id="SignalP"/>
    </source>
</evidence>
<dbReference type="SUPFAM" id="SSF47571">
    <property type="entry name" value="Cloroperoxidase"/>
    <property type="match status" value="1"/>
</dbReference>
<evidence type="ECO:0000259" key="9">
    <source>
        <dbReference type="PROSITE" id="PS51405"/>
    </source>
</evidence>
<feature type="signal peptide" evidence="8">
    <location>
        <begin position="1"/>
        <end position="20"/>
    </location>
</feature>
<evidence type="ECO:0000256" key="6">
    <source>
        <dbReference type="ARBA" id="ARBA00023004"/>
    </source>
</evidence>
<dbReference type="AlphaFoldDB" id="A0A9P6CTB2"/>
<dbReference type="GO" id="GO:0004601">
    <property type="term" value="F:peroxidase activity"/>
    <property type="evidence" value="ECO:0007669"/>
    <property type="project" value="UniProtKB-KW"/>
</dbReference>
<dbReference type="EMBL" id="MU155239">
    <property type="protein sequence ID" value="KAF9478237.1"/>
    <property type="molecule type" value="Genomic_DNA"/>
</dbReference>
<evidence type="ECO:0000256" key="4">
    <source>
        <dbReference type="ARBA" id="ARBA00022723"/>
    </source>
</evidence>
<evidence type="ECO:0000313" key="10">
    <source>
        <dbReference type="EMBL" id="KAF9478237.1"/>
    </source>
</evidence>
<dbReference type="Gene3D" id="1.10.489.10">
    <property type="entry name" value="Chloroperoxidase-like"/>
    <property type="match status" value="1"/>
</dbReference>
<evidence type="ECO:0000256" key="3">
    <source>
        <dbReference type="ARBA" id="ARBA00022617"/>
    </source>
</evidence>
<comment type="caution">
    <text evidence="10">The sequence shown here is derived from an EMBL/GenBank/DDBJ whole genome shotgun (WGS) entry which is preliminary data.</text>
</comment>
<feature type="domain" description="Heme haloperoxidase family profile" evidence="9">
    <location>
        <begin position="65"/>
        <end position="302"/>
    </location>
</feature>
<sequence>MARLFFTLLASILALDLAAAFPSYGSLAGLSSRELDEIIPTLTIRSPPSPPGPLNDTSAKLVNDRLHPWKPAGKNDIRGPCPGLNTLASHGWLPRDGIASPSQIINAVQEGFNMGNDLAVFVTYAAHLVDGNLLTDLLSIGGKTAKTGPNPPAPAIVGGLNTHAVFEGDASTTRGMKADAFFGDNHSFNETLFDELTAFSNKFGNGFYNLTVASEFRFQRIQDSIATNPQFSFISPRYYTAYAESVFPVAFFIDGRHESPLQLDMNVARGFFQNSRMPDGFFRSNTSWTLNLIGNRMEDIFQPHPIDPGTNNGTLNSYTVDPNSADFSDFCKLYTDFVNITVRGLYPNATGPLLAALNKNLDFFFGPLEGDCEQVPHFT</sequence>
<dbReference type="OrthoDB" id="2542103at2759"/>
<keyword evidence="2" id="KW-0575">Peroxidase</keyword>
<dbReference type="PROSITE" id="PS51405">
    <property type="entry name" value="HEME_HALOPEROXIDASE"/>
    <property type="match status" value="1"/>
</dbReference>
<dbReference type="InterPro" id="IPR036851">
    <property type="entry name" value="Chloroperoxidase-like_sf"/>
</dbReference>
<keyword evidence="3" id="KW-0349">Heme</keyword>
<evidence type="ECO:0000313" key="11">
    <source>
        <dbReference type="Proteomes" id="UP000807469"/>
    </source>
</evidence>
<evidence type="ECO:0000256" key="5">
    <source>
        <dbReference type="ARBA" id="ARBA00023002"/>
    </source>
</evidence>
<dbReference type="PANTHER" id="PTHR33577">
    <property type="entry name" value="STERIGMATOCYSTIN BIOSYNTHESIS PEROXIDASE STCC-RELATED"/>
    <property type="match status" value="1"/>
</dbReference>
<comment type="similarity">
    <text evidence="7">Belongs to the chloroperoxidase family.</text>
</comment>
<comment type="cofactor">
    <cofactor evidence="1">
        <name>heme b</name>
        <dbReference type="ChEBI" id="CHEBI:60344"/>
    </cofactor>
</comment>
<gene>
    <name evidence="10" type="ORF">BDN70DRAFT_880187</name>
</gene>
<evidence type="ECO:0000256" key="1">
    <source>
        <dbReference type="ARBA" id="ARBA00001970"/>
    </source>
</evidence>
<accession>A0A9P6CTB2</accession>
<dbReference type="PANTHER" id="PTHR33577:SF16">
    <property type="entry name" value="HEME HALOPEROXIDASE FAMILY PROFILE DOMAIN-CONTAINING PROTEIN"/>
    <property type="match status" value="1"/>
</dbReference>
<dbReference type="InterPro" id="IPR000028">
    <property type="entry name" value="Chloroperoxidase"/>
</dbReference>
<protein>
    <submittedName>
        <fullName evidence="10">Aromatic peroxygenase</fullName>
    </submittedName>
</protein>
<proteinExistence type="inferred from homology"/>
<keyword evidence="6" id="KW-0408">Iron</keyword>
<reference evidence="10" key="1">
    <citation type="submission" date="2020-11" db="EMBL/GenBank/DDBJ databases">
        <authorList>
            <consortium name="DOE Joint Genome Institute"/>
            <person name="Ahrendt S."/>
            <person name="Riley R."/>
            <person name="Andreopoulos W."/>
            <person name="Labutti K."/>
            <person name="Pangilinan J."/>
            <person name="Ruiz-Duenas F.J."/>
            <person name="Barrasa J.M."/>
            <person name="Sanchez-Garcia M."/>
            <person name="Camarero S."/>
            <person name="Miyauchi S."/>
            <person name="Serrano A."/>
            <person name="Linde D."/>
            <person name="Babiker R."/>
            <person name="Drula E."/>
            <person name="Ayuso-Fernandez I."/>
            <person name="Pacheco R."/>
            <person name="Padilla G."/>
            <person name="Ferreira P."/>
            <person name="Barriuso J."/>
            <person name="Kellner H."/>
            <person name="Castanera R."/>
            <person name="Alfaro M."/>
            <person name="Ramirez L."/>
            <person name="Pisabarro A.G."/>
            <person name="Kuo A."/>
            <person name="Tritt A."/>
            <person name="Lipzen A."/>
            <person name="He G."/>
            <person name="Yan M."/>
            <person name="Ng V."/>
            <person name="Cullen D."/>
            <person name="Martin F."/>
            <person name="Rosso M.-N."/>
            <person name="Henrissat B."/>
            <person name="Hibbett D."/>
            <person name="Martinez A.T."/>
            <person name="Grigoriev I.V."/>
        </authorList>
    </citation>
    <scope>NUCLEOTIDE SEQUENCE</scope>
    <source>
        <strain evidence="10">CIRM-BRFM 674</strain>
    </source>
</reference>
<evidence type="ECO:0000256" key="2">
    <source>
        <dbReference type="ARBA" id="ARBA00022559"/>
    </source>
</evidence>
<feature type="chain" id="PRO_5040417801" evidence="8">
    <location>
        <begin position="21"/>
        <end position="379"/>
    </location>
</feature>
<organism evidence="10 11">
    <name type="scientific">Pholiota conissans</name>
    <dbReference type="NCBI Taxonomy" id="109636"/>
    <lineage>
        <taxon>Eukaryota</taxon>
        <taxon>Fungi</taxon>
        <taxon>Dikarya</taxon>
        <taxon>Basidiomycota</taxon>
        <taxon>Agaricomycotina</taxon>
        <taxon>Agaricomycetes</taxon>
        <taxon>Agaricomycetidae</taxon>
        <taxon>Agaricales</taxon>
        <taxon>Agaricineae</taxon>
        <taxon>Strophariaceae</taxon>
        <taxon>Pholiota</taxon>
    </lineage>
</organism>
<dbReference type="Pfam" id="PF01328">
    <property type="entry name" value="Peroxidase_2"/>
    <property type="match status" value="1"/>
</dbReference>
<keyword evidence="5" id="KW-0560">Oxidoreductase</keyword>
<dbReference type="GO" id="GO:0046872">
    <property type="term" value="F:metal ion binding"/>
    <property type="evidence" value="ECO:0007669"/>
    <property type="project" value="UniProtKB-KW"/>
</dbReference>
<evidence type="ECO:0000256" key="7">
    <source>
        <dbReference type="ARBA" id="ARBA00025795"/>
    </source>
</evidence>
<keyword evidence="11" id="KW-1185">Reference proteome</keyword>
<keyword evidence="8" id="KW-0732">Signal</keyword>
<name>A0A9P6CTB2_9AGAR</name>
<dbReference type="Proteomes" id="UP000807469">
    <property type="component" value="Unassembled WGS sequence"/>
</dbReference>
<keyword evidence="4" id="KW-0479">Metal-binding</keyword>